<dbReference type="SUPFAM" id="SSF55298">
    <property type="entry name" value="YjgF-like"/>
    <property type="match status" value="1"/>
</dbReference>
<dbReference type="InterPro" id="IPR035959">
    <property type="entry name" value="RutC-like_sf"/>
</dbReference>
<dbReference type="GO" id="GO:0005829">
    <property type="term" value="C:cytosol"/>
    <property type="evidence" value="ECO:0007669"/>
    <property type="project" value="TreeGrafter"/>
</dbReference>
<comment type="similarity">
    <text evidence="1">Belongs to the RutC family.</text>
</comment>
<dbReference type="InterPro" id="IPR006175">
    <property type="entry name" value="YjgF/YER057c/UK114"/>
</dbReference>
<name>A0A6B2NMZ8_9RHOB</name>
<sequence length="131" mass="13816">MDQQRIDPGWAWAKALNISAGVKVGDTIYLSGTVAFDKDGNVVGEGDVYAQAKQIFKNIEEALISAGSSMVDVVKITTFLTDMAGYRDFGRARTEAFPKGVPASAAYATTALIKPELLVEVEAIAIVGSGS</sequence>
<dbReference type="AlphaFoldDB" id="A0A6B2NMZ8"/>
<proteinExistence type="inferred from homology"/>
<gene>
    <name evidence="2" type="ORF">G0P99_06700</name>
</gene>
<reference evidence="2" key="1">
    <citation type="submission" date="2020-02" db="EMBL/GenBank/DDBJ databases">
        <title>Delineation of the pyrene-degrading pathway in Roseobacter clade bacteria by genomic analysis.</title>
        <authorList>
            <person name="Zhou H."/>
            <person name="Wang H."/>
        </authorList>
    </citation>
    <scope>NUCLEOTIDE SEQUENCE</scope>
    <source>
        <strain evidence="2">PrR005</strain>
    </source>
</reference>
<organism evidence="2">
    <name type="scientific">Ruegeria sp. PrR005</name>
    <dbReference type="NCBI Taxonomy" id="2706882"/>
    <lineage>
        <taxon>Bacteria</taxon>
        <taxon>Pseudomonadati</taxon>
        <taxon>Pseudomonadota</taxon>
        <taxon>Alphaproteobacteria</taxon>
        <taxon>Rhodobacterales</taxon>
        <taxon>Roseobacteraceae</taxon>
        <taxon>Ruegeria</taxon>
    </lineage>
</organism>
<dbReference type="PANTHER" id="PTHR11803:SF58">
    <property type="entry name" value="PROTEIN HMF1-RELATED"/>
    <property type="match status" value="1"/>
</dbReference>
<dbReference type="PANTHER" id="PTHR11803">
    <property type="entry name" value="2-IMINOBUTANOATE/2-IMINOPROPANOATE DEAMINASE RIDA"/>
    <property type="match status" value="1"/>
</dbReference>
<protein>
    <submittedName>
        <fullName evidence="2">RidA family protein</fullName>
    </submittedName>
</protein>
<dbReference type="Gene3D" id="3.30.1330.40">
    <property type="entry name" value="RutC-like"/>
    <property type="match status" value="1"/>
</dbReference>
<accession>A0A6B2NMZ8</accession>
<dbReference type="EMBL" id="JAAGOX010000011">
    <property type="protein sequence ID" value="NDW44640.1"/>
    <property type="molecule type" value="Genomic_DNA"/>
</dbReference>
<evidence type="ECO:0000256" key="1">
    <source>
        <dbReference type="ARBA" id="ARBA00010552"/>
    </source>
</evidence>
<dbReference type="Pfam" id="PF01042">
    <property type="entry name" value="Ribonuc_L-PSP"/>
    <property type="match status" value="1"/>
</dbReference>
<evidence type="ECO:0000313" key="2">
    <source>
        <dbReference type="EMBL" id="NDW44640.1"/>
    </source>
</evidence>
<comment type="caution">
    <text evidence="2">The sequence shown here is derived from an EMBL/GenBank/DDBJ whole genome shotgun (WGS) entry which is preliminary data.</text>
</comment>
<dbReference type="GO" id="GO:0019239">
    <property type="term" value="F:deaminase activity"/>
    <property type="evidence" value="ECO:0007669"/>
    <property type="project" value="TreeGrafter"/>
</dbReference>
<dbReference type="RefSeq" id="WP_164128621.1">
    <property type="nucleotide sequence ID" value="NZ_JAAGOX010000011.1"/>
</dbReference>